<evidence type="ECO:0000313" key="2">
    <source>
        <dbReference type="EnsemblPlants" id="PAC:32911823.CDS.1"/>
    </source>
</evidence>
<dbReference type="AlphaFoldDB" id="A0A2K1K486"/>
<reference evidence="2" key="3">
    <citation type="submission" date="2020-12" db="UniProtKB">
        <authorList>
            <consortium name="EnsemblPlants"/>
        </authorList>
    </citation>
    <scope>IDENTIFICATION</scope>
</reference>
<dbReference type="EnsemblPlants" id="Pp3c9_22390V3.1">
    <property type="protein sequence ID" value="PAC:32911823.CDS.1"/>
    <property type="gene ID" value="Pp3c9_22390"/>
</dbReference>
<dbReference type="Gramene" id="Pp3c9_22390V3.2">
    <property type="protein sequence ID" value="PAC:32911824.CDS.1"/>
    <property type="gene ID" value="Pp3c9_22390"/>
</dbReference>
<reference evidence="1 3" key="2">
    <citation type="journal article" date="2018" name="Plant J.">
        <title>The Physcomitrella patens chromosome-scale assembly reveals moss genome structure and evolution.</title>
        <authorList>
            <person name="Lang D."/>
            <person name="Ullrich K.K."/>
            <person name="Murat F."/>
            <person name="Fuchs J."/>
            <person name="Jenkins J."/>
            <person name="Haas F.B."/>
            <person name="Piednoel M."/>
            <person name="Gundlach H."/>
            <person name="Van Bel M."/>
            <person name="Meyberg R."/>
            <person name="Vives C."/>
            <person name="Morata J."/>
            <person name="Symeonidi A."/>
            <person name="Hiss M."/>
            <person name="Muchero W."/>
            <person name="Kamisugi Y."/>
            <person name="Saleh O."/>
            <person name="Blanc G."/>
            <person name="Decker E.L."/>
            <person name="van Gessel N."/>
            <person name="Grimwood J."/>
            <person name="Hayes R.D."/>
            <person name="Graham S.W."/>
            <person name="Gunter L.E."/>
            <person name="McDaniel S.F."/>
            <person name="Hoernstein S.N.W."/>
            <person name="Larsson A."/>
            <person name="Li F.W."/>
            <person name="Perroud P.F."/>
            <person name="Phillips J."/>
            <person name="Ranjan P."/>
            <person name="Rokshar D.S."/>
            <person name="Rothfels C.J."/>
            <person name="Schneider L."/>
            <person name="Shu S."/>
            <person name="Stevenson D.W."/>
            <person name="Thummler F."/>
            <person name="Tillich M."/>
            <person name="Villarreal Aguilar J.C."/>
            <person name="Widiez T."/>
            <person name="Wong G.K."/>
            <person name="Wymore A."/>
            <person name="Zhang Y."/>
            <person name="Zimmer A.D."/>
            <person name="Quatrano R.S."/>
            <person name="Mayer K.F.X."/>
            <person name="Goodstein D."/>
            <person name="Casacuberta J.M."/>
            <person name="Vandepoele K."/>
            <person name="Reski R."/>
            <person name="Cuming A.C."/>
            <person name="Tuskan G.A."/>
            <person name="Maumus F."/>
            <person name="Salse J."/>
            <person name="Schmutz J."/>
            <person name="Rensing S.A."/>
        </authorList>
    </citation>
    <scope>NUCLEOTIDE SEQUENCE [LARGE SCALE GENOMIC DNA]</scope>
    <source>
        <strain evidence="2 3">cv. Gransden 2004</strain>
    </source>
</reference>
<proteinExistence type="predicted"/>
<gene>
    <name evidence="1" type="ORF">PHYPA_013066</name>
</gene>
<sequence length="76" mass="8268">MRVCLCMLSTLFLWVYNGSAVASLFFSISFFLCRCARLKGQSCGDTVISVTVVLLDPAILKRRSETGSLCPSLVAT</sequence>
<dbReference type="InParanoid" id="A0A2K1K486"/>
<reference evidence="1 3" key="1">
    <citation type="journal article" date="2008" name="Science">
        <title>The Physcomitrella genome reveals evolutionary insights into the conquest of land by plants.</title>
        <authorList>
            <person name="Rensing S."/>
            <person name="Lang D."/>
            <person name="Zimmer A."/>
            <person name="Terry A."/>
            <person name="Salamov A."/>
            <person name="Shapiro H."/>
            <person name="Nishiyama T."/>
            <person name="Perroud P.-F."/>
            <person name="Lindquist E."/>
            <person name="Kamisugi Y."/>
            <person name="Tanahashi T."/>
            <person name="Sakakibara K."/>
            <person name="Fujita T."/>
            <person name="Oishi K."/>
            <person name="Shin-I T."/>
            <person name="Kuroki Y."/>
            <person name="Toyoda A."/>
            <person name="Suzuki Y."/>
            <person name="Hashimoto A."/>
            <person name="Yamaguchi K."/>
            <person name="Sugano A."/>
            <person name="Kohara Y."/>
            <person name="Fujiyama A."/>
            <person name="Anterola A."/>
            <person name="Aoki S."/>
            <person name="Ashton N."/>
            <person name="Barbazuk W.B."/>
            <person name="Barker E."/>
            <person name="Bennetzen J."/>
            <person name="Bezanilla M."/>
            <person name="Blankenship R."/>
            <person name="Cho S.H."/>
            <person name="Dutcher S."/>
            <person name="Estelle M."/>
            <person name="Fawcett J.A."/>
            <person name="Gundlach H."/>
            <person name="Hanada K."/>
            <person name="Heyl A."/>
            <person name="Hicks K.A."/>
            <person name="Hugh J."/>
            <person name="Lohr M."/>
            <person name="Mayer K."/>
            <person name="Melkozernov A."/>
            <person name="Murata T."/>
            <person name="Nelson D."/>
            <person name="Pils B."/>
            <person name="Prigge M."/>
            <person name="Reiss B."/>
            <person name="Renner T."/>
            <person name="Rombauts S."/>
            <person name="Rushton P."/>
            <person name="Sanderfoot A."/>
            <person name="Schween G."/>
            <person name="Shiu S.-H."/>
            <person name="Stueber K."/>
            <person name="Theodoulou F.L."/>
            <person name="Tu H."/>
            <person name="Van de Peer Y."/>
            <person name="Verrier P.J."/>
            <person name="Waters E."/>
            <person name="Wood A."/>
            <person name="Yang L."/>
            <person name="Cove D."/>
            <person name="Cuming A."/>
            <person name="Hasebe M."/>
            <person name="Lucas S."/>
            <person name="Mishler D.B."/>
            <person name="Reski R."/>
            <person name="Grigoriev I."/>
            <person name="Quatrano R.S."/>
            <person name="Boore J.L."/>
        </authorList>
    </citation>
    <scope>NUCLEOTIDE SEQUENCE [LARGE SCALE GENOMIC DNA]</scope>
    <source>
        <strain evidence="2 3">cv. Gransden 2004</strain>
    </source>
</reference>
<dbReference type="PaxDb" id="3218-PP1S203_37V6.1"/>
<keyword evidence="3" id="KW-1185">Reference proteome</keyword>
<dbReference type="EMBL" id="ABEU02000009">
    <property type="protein sequence ID" value="PNR48589.1"/>
    <property type="molecule type" value="Genomic_DNA"/>
</dbReference>
<name>A0A2K1K486_PHYPA</name>
<evidence type="ECO:0000313" key="1">
    <source>
        <dbReference type="EMBL" id="PNR48589.1"/>
    </source>
</evidence>
<organism evidence="1">
    <name type="scientific">Physcomitrium patens</name>
    <name type="common">Spreading-leaved earth moss</name>
    <name type="synonym">Physcomitrella patens</name>
    <dbReference type="NCBI Taxonomy" id="3218"/>
    <lineage>
        <taxon>Eukaryota</taxon>
        <taxon>Viridiplantae</taxon>
        <taxon>Streptophyta</taxon>
        <taxon>Embryophyta</taxon>
        <taxon>Bryophyta</taxon>
        <taxon>Bryophytina</taxon>
        <taxon>Bryopsida</taxon>
        <taxon>Funariidae</taxon>
        <taxon>Funariales</taxon>
        <taxon>Funariaceae</taxon>
        <taxon>Physcomitrium</taxon>
    </lineage>
</organism>
<protein>
    <submittedName>
        <fullName evidence="1 2">Uncharacterized protein</fullName>
    </submittedName>
</protein>
<accession>A0A2K1K486</accession>
<dbReference type="Proteomes" id="UP000006727">
    <property type="component" value="Chromosome 9"/>
</dbReference>
<evidence type="ECO:0000313" key="3">
    <source>
        <dbReference type="Proteomes" id="UP000006727"/>
    </source>
</evidence>
<dbReference type="Gramene" id="Pp3c9_22390V3.1">
    <property type="protein sequence ID" value="PAC:32911823.CDS.1"/>
    <property type="gene ID" value="Pp3c9_22390"/>
</dbReference>
<dbReference type="EnsemblPlants" id="Pp3c9_22390V3.2">
    <property type="protein sequence ID" value="PAC:32911824.CDS.1"/>
    <property type="gene ID" value="Pp3c9_22390"/>
</dbReference>